<keyword evidence="9 16" id="KW-0418">Kinase</keyword>
<dbReference type="GO" id="GO:0000155">
    <property type="term" value="F:phosphorelay sensor kinase activity"/>
    <property type="evidence" value="ECO:0007669"/>
    <property type="project" value="InterPro"/>
</dbReference>
<dbReference type="CDD" id="cd06225">
    <property type="entry name" value="HAMP"/>
    <property type="match status" value="1"/>
</dbReference>
<dbReference type="RefSeq" id="WP_113968856.1">
    <property type="nucleotide sequence ID" value="NZ_QNRJ01000004.1"/>
</dbReference>
<dbReference type="Proteomes" id="UP000252118">
    <property type="component" value="Unassembled WGS sequence"/>
</dbReference>
<comment type="catalytic activity">
    <reaction evidence="1">
        <text>ATP + protein L-histidine = ADP + protein N-phospho-L-histidine.</text>
        <dbReference type="EC" id="2.7.13.3"/>
    </reaction>
</comment>
<comment type="caution">
    <text evidence="16">The sequence shown here is derived from an EMBL/GenBank/DDBJ whole genome shotgun (WGS) entry which is preliminary data.</text>
</comment>
<dbReference type="SMART" id="SM00387">
    <property type="entry name" value="HATPase_c"/>
    <property type="match status" value="1"/>
</dbReference>
<keyword evidence="7" id="KW-0808">Transferase</keyword>
<evidence type="ECO:0000256" key="9">
    <source>
        <dbReference type="ARBA" id="ARBA00022777"/>
    </source>
</evidence>
<dbReference type="Gene3D" id="1.10.287.130">
    <property type="match status" value="1"/>
</dbReference>
<proteinExistence type="predicted"/>
<feature type="transmembrane region" description="Helical" evidence="13">
    <location>
        <begin position="167"/>
        <end position="186"/>
    </location>
</feature>
<dbReference type="PROSITE" id="PS50109">
    <property type="entry name" value="HIS_KIN"/>
    <property type="match status" value="1"/>
</dbReference>
<dbReference type="GO" id="GO:0005524">
    <property type="term" value="F:ATP binding"/>
    <property type="evidence" value="ECO:0007669"/>
    <property type="project" value="UniProtKB-KW"/>
</dbReference>
<evidence type="ECO:0000313" key="16">
    <source>
        <dbReference type="EMBL" id="RBP05345.1"/>
    </source>
</evidence>
<keyword evidence="11" id="KW-0902">Two-component regulatory system</keyword>
<dbReference type="Pfam" id="PF00512">
    <property type="entry name" value="HisKA"/>
    <property type="match status" value="1"/>
</dbReference>
<dbReference type="EMBL" id="QNRJ01000004">
    <property type="protein sequence ID" value="RBP05345.1"/>
    <property type="molecule type" value="Genomic_DNA"/>
</dbReference>
<dbReference type="FunFam" id="1.10.287.130:FF:000001">
    <property type="entry name" value="Two-component sensor histidine kinase"/>
    <property type="match status" value="1"/>
</dbReference>
<organism evidence="16 17">
    <name type="scientific">Rossellomorea aquimaris</name>
    <dbReference type="NCBI Taxonomy" id="189382"/>
    <lineage>
        <taxon>Bacteria</taxon>
        <taxon>Bacillati</taxon>
        <taxon>Bacillota</taxon>
        <taxon>Bacilli</taxon>
        <taxon>Bacillales</taxon>
        <taxon>Bacillaceae</taxon>
        <taxon>Rossellomorea</taxon>
    </lineage>
</organism>
<evidence type="ECO:0000256" key="10">
    <source>
        <dbReference type="ARBA" id="ARBA00022840"/>
    </source>
</evidence>
<evidence type="ECO:0000256" key="1">
    <source>
        <dbReference type="ARBA" id="ARBA00000085"/>
    </source>
</evidence>
<dbReference type="GO" id="GO:0005886">
    <property type="term" value="C:plasma membrane"/>
    <property type="evidence" value="ECO:0007669"/>
    <property type="project" value="UniProtKB-SubCell"/>
</dbReference>
<evidence type="ECO:0000256" key="4">
    <source>
        <dbReference type="ARBA" id="ARBA00012438"/>
    </source>
</evidence>
<keyword evidence="8" id="KW-0547">Nucleotide-binding</keyword>
<sequence>MNWNRIVVKLGGSILLIVLIILLPLGFVTQQIFSGFYYSKVQDQLMDLSKRYAESISSVDNTQILQMFETLATMTDKEIVIVDSKGKVLANSGLPSFENGRKVTMKPLLLKEEENVPRYEYEDPLLDESFLYIGRPIFDEEDQFIGSIYVFSSIGPITQSLEVIKNLLILAGVGSILLASGLIYFVSKRLSRPLLDMVSVTRGMAKGELHSRVGITTGDEIGALGRSINDLAIELESYRTNRKEFFASVSHELRTPLAYVDGYARVLKEGIYETEEEKERYLSIIEQEAARMTKLVNDLFELSKMEEGHFHLLLEEVDLIEVVESTLEKTQLKAKEKGLRVSFDSVISIPTIYADGLRIEQVLINLVENAIRYTEEGSIVIRLLSEDSYVAIEIEDTGIGIPESEIPFLFDRFYRVEKSRSRKYGGTGLGLSIVKHLVSLQNGSIDVQSKVGKGTKVTLRFPIYMEESS</sequence>
<dbReference type="SUPFAM" id="SSF47384">
    <property type="entry name" value="Homodimeric domain of signal transducing histidine kinase"/>
    <property type="match status" value="1"/>
</dbReference>
<evidence type="ECO:0000259" key="14">
    <source>
        <dbReference type="PROSITE" id="PS50109"/>
    </source>
</evidence>
<keyword evidence="12 13" id="KW-0472">Membrane</keyword>
<dbReference type="InterPro" id="IPR003661">
    <property type="entry name" value="HisK_dim/P_dom"/>
</dbReference>
<evidence type="ECO:0000256" key="13">
    <source>
        <dbReference type="SAM" id="Phobius"/>
    </source>
</evidence>
<evidence type="ECO:0000256" key="3">
    <source>
        <dbReference type="ARBA" id="ARBA00004651"/>
    </source>
</evidence>
<name>A0A366EV30_9BACI</name>
<dbReference type="EC" id="2.7.13.3" evidence="4"/>
<evidence type="ECO:0000256" key="12">
    <source>
        <dbReference type="ARBA" id="ARBA00023136"/>
    </source>
</evidence>
<comment type="subcellular location">
    <subcellularLocation>
        <location evidence="3">Cell membrane</location>
        <topology evidence="3">Multi-pass membrane protein</topology>
    </subcellularLocation>
    <subcellularLocation>
        <location evidence="2">Membrane raft</location>
        <topology evidence="2">Multi-pass membrane protein</topology>
    </subcellularLocation>
</comment>
<dbReference type="SUPFAM" id="SSF158472">
    <property type="entry name" value="HAMP domain-like"/>
    <property type="match status" value="1"/>
</dbReference>
<evidence type="ECO:0000256" key="8">
    <source>
        <dbReference type="ARBA" id="ARBA00022741"/>
    </source>
</evidence>
<keyword evidence="10" id="KW-0067">ATP-binding</keyword>
<protein>
    <recommendedName>
        <fullName evidence="4">histidine kinase</fullName>
        <ecNumber evidence="4">2.7.13.3</ecNumber>
    </recommendedName>
</protein>
<dbReference type="PRINTS" id="PR00344">
    <property type="entry name" value="BCTRLSENSOR"/>
</dbReference>
<dbReference type="Pfam" id="PF00672">
    <property type="entry name" value="HAMP"/>
    <property type="match status" value="1"/>
</dbReference>
<reference evidence="16 17" key="1">
    <citation type="submission" date="2018-06" db="EMBL/GenBank/DDBJ databases">
        <title>Freshwater and sediment microbial communities from various areas in North America, analyzing microbe dynamics in response to fracking.</title>
        <authorList>
            <person name="Lamendella R."/>
        </authorList>
    </citation>
    <scope>NUCLEOTIDE SEQUENCE [LARGE SCALE GENOMIC DNA]</scope>
    <source>
        <strain evidence="16 17">97B</strain>
    </source>
</reference>
<feature type="domain" description="HAMP" evidence="15">
    <location>
        <begin position="188"/>
        <end position="240"/>
    </location>
</feature>
<accession>A0A366EV30</accession>
<feature type="transmembrane region" description="Helical" evidence="13">
    <location>
        <begin position="6"/>
        <end position="28"/>
    </location>
</feature>
<dbReference type="CDD" id="cd16922">
    <property type="entry name" value="HATPase_EvgS-ArcB-TorS-like"/>
    <property type="match status" value="1"/>
</dbReference>
<evidence type="ECO:0000256" key="6">
    <source>
        <dbReference type="ARBA" id="ARBA00022553"/>
    </source>
</evidence>
<dbReference type="SUPFAM" id="SSF55874">
    <property type="entry name" value="ATPase domain of HSP90 chaperone/DNA topoisomerase II/histidine kinase"/>
    <property type="match status" value="1"/>
</dbReference>
<dbReference type="SMART" id="SM00388">
    <property type="entry name" value="HisKA"/>
    <property type="match status" value="1"/>
</dbReference>
<keyword evidence="13" id="KW-1133">Transmembrane helix</keyword>
<gene>
    <name evidence="16" type="ORF">DET59_10462</name>
</gene>
<dbReference type="InterPro" id="IPR036097">
    <property type="entry name" value="HisK_dim/P_sf"/>
</dbReference>
<dbReference type="InterPro" id="IPR004358">
    <property type="entry name" value="Sig_transdc_His_kin-like_C"/>
</dbReference>
<dbReference type="SMART" id="SM00304">
    <property type="entry name" value="HAMP"/>
    <property type="match status" value="1"/>
</dbReference>
<feature type="domain" description="Histidine kinase" evidence="14">
    <location>
        <begin position="248"/>
        <end position="465"/>
    </location>
</feature>
<evidence type="ECO:0000256" key="5">
    <source>
        <dbReference type="ARBA" id="ARBA00022475"/>
    </source>
</evidence>
<evidence type="ECO:0000256" key="2">
    <source>
        <dbReference type="ARBA" id="ARBA00004314"/>
    </source>
</evidence>
<keyword evidence="5" id="KW-1003">Cell membrane</keyword>
<dbReference type="InterPro" id="IPR003594">
    <property type="entry name" value="HATPase_dom"/>
</dbReference>
<dbReference type="PROSITE" id="PS50885">
    <property type="entry name" value="HAMP"/>
    <property type="match status" value="1"/>
</dbReference>
<dbReference type="InterPro" id="IPR050736">
    <property type="entry name" value="Sensor_HK_Regulatory"/>
</dbReference>
<evidence type="ECO:0000256" key="11">
    <source>
        <dbReference type="ARBA" id="ARBA00023012"/>
    </source>
</evidence>
<dbReference type="Gene3D" id="6.10.340.10">
    <property type="match status" value="1"/>
</dbReference>
<keyword evidence="6" id="KW-0597">Phosphoprotein</keyword>
<dbReference type="AlphaFoldDB" id="A0A366EV30"/>
<dbReference type="Gene3D" id="3.30.565.10">
    <property type="entry name" value="Histidine kinase-like ATPase, C-terminal domain"/>
    <property type="match status" value="1"/>
</dbReference>
<dbReference type="Pfam" id="PF02518">
    <property type="entry name" value="HATPase_c"/>
    <property type="match status" value="1"/>
</dbReference>
<dbReference type="PANTHER" id="PTHR43711">
    <property type="entry name" value="TWO-COMPONENT HISTIDINE KINASE"/>
    <property type="match status" value="1"/>
</dbReference>
<keyword evidence="13" id="KW-0812">Transmembrane</keyword>
<dbReference type="CDD" id="cd00082">
    <property type="entry name" value="HisKA"/>
    <property type="match status" value="1"/>
</dbReference>
<dbReference type="OrthoDB" id="9813151at2"/>
<evidence type="ECO:0000313" key="17">
    <source>
        <dbReference type="Proteomes" id="UP000252118"/>
    </source>
</evidence>
<dbReference type="PANTHER" id="PTHR43711:SF26">
    <property type="entry name" value="SENSOR HISTIDINE KINASE RCSC"/>
    <property type="match status" value="1"/>
</dbReference>
<evidence type="ECO:0000259" key="15">
    <source>
        <dbReference type="PROSITE" id="PS50885"/>
    </source>
</evidence>
<dbReference type="InterPro" id="IPR003660">
    <property type="entry name" value="HAMP_dom"/>
</dbReference>
<dbReference type="GO" id="GO:0045121">
    <property type="term" value="C:membrane raft"/>
    <property type="evidence" value="ECO:0007669"/>
    <property type="project" value="UniProtKB-SubCell"/>
</dbReference>
<dbReference type="InterPro" id="IPR036890">
    <property type="entry name" value="HATPase_C_sf"/>
</dbReference>
<dbReference type="FunFam" id="3.30.565.10:FF:000023">
    <property type="entry name" value="PAS domain-containing sensor histidine kinase"/>
    <property type="match status" value="1"/>
</dbReference>
<dbReference type="InterPro" id="IPR005467">
    <property type="entry name" value="His_kinase_dom"/>
</dbReference>
<evidence type="ECO:0000256" key="7">
    <source>
        <dbReference type="ARBA" id="ARBA00022679"/>
    </source>
</evidence>